<gene>
    <name evidence="13" type="ORF">DFR28_102972</name>
</gene>
<dbReference type="Gene3D" id="3.40.50.720">
    <property type="entry name" value="NAD(P)-binding Rossmann-like Domain"/>
    <property type="match status" value="1"/>
</dbReference>
<evidence type="ECO:0000256" key="9">
    <source>
        <dbReference type="ARBA" id="ARBA00048793"/>
    </source>
</evidence>
<proteinExistence type="inferred from homology"/>
<comment type="function">
    <text evidence="10">Catalyzes the NADPH-dependent reduction of ketopantoate into pantoic acid.</text>
</comment>
<evidence type="ECO:0000259" key="12">
    <source>
        <dbReference type="Pfam" id="PF08546"/>
    </source>
</evidence>
<dbReference type="GO" id="GO:0008677">
    <property type="term" value="F:2-dehydropantoate 2-reductase activity"/>
    <property type="evidence" value="ECO:0007669"/>
    <property type="project" value="UniProtKB-EC"/>
</dbReference>
<feature type="domain" description="Ketopantoate reductase C-terminal" evidence="12">
    <location>
        <begin position="176"/>
        <end position="314"/>
    </location>
</feature>
<evidence type="ECO:0000256" key="7">
    <source>
        <dbReference type="ARBA" id="ARBA00023002"/>
    </source>
</evidence>
<dbReference type="EC" id="1.1.1.169" evidence="3 10"/>
<dbReference type="UniPathway" id="UPA00028">
    <property type="reaction ID" value="UER00004"/>
</dbReference>
<comment type="catalytic activity">
    <reaction evidence="9 10">
        <text>(R)-pantoate + NADP(+) = 2-dehydropantoate + NADPH + H(+)</text>
        <dbReference type="Rhea" id="RHEA:16233"/>
        <dbReference type="ChEBI" id="CHEBI:11561"/>
        <dbReference type="ChEBI" id="CHEBI:15378"/>
        <dbReference type="ChEBI" id="CHEBI:15980"/>
        <dbReference type="ChEBI" id="CHEBI:57783"/>
        <dbReference type="ChEBI" id="CHEBI:58349"/>
        <dbReference type="EC" id="1.1.1.169"/>
    </reaction>
</comment>
<dbReference type="Proteomes" id="UP000253083">
    <property type="component" value="Unassembled WGS sequence"/>
</dbReference>
<dbReference type="RefSeq" id="WP_113954302.1">
    <property type="nucleotide sequence ID" value="NZ_QNRT01000002.1"/>
</dbReference>
<protein>
    <recommendedName>
        <fullName evidence="4 10">2-dehydropantoate 2-reductase</fullName>
        <ecNumber evidence="3 10">1.1.1.169</ecNumber>
    </recommendedName>
    <alternativeName>
        <fullName evidence="8 10">Ketopantoate reductase</fullName>
    </alternativeName>
</protein>
<dbReference type="InterPro" id="IPR008927">
    <property type="entry name" value="6-PGluconate_DH-like_C_sf"/>
</dbReference>
<dbReference type="InterPro" id="IPR003710">
    <property type="entry name" value="ApbA"/>
</dbReference>
<evidence type="ECO:0000256" key="3">
    <source>
        <dbReference type="ARBA" id="ARBA00013014"/>
    </source>
</evidence>
<name>A0A395JLA2_9GAMM</name>
<accession>A0A395JLA2</accession>
<dbReference type="PANTHER" id="PTHR43765">
    <property type="entry name" value="2-DEHYDROPANTOATE 2-REDUCTASE-RELATED"/>
    <property type="match status" value="1"/>
</dbReference>
<evidence type="ECO:0000256" key="4">
    <source>
        <dbReference type="ARBA" id="ARBA00019465"/>
    </source>
</evidence>
<evidence type="ECO:0000313" key="13">
    <source>
        <dbReference type="EMBL" id="RBP51542.1"/>
    </source>
</evidence>
<dbReference type="GO" id="GO:0015940">
    <property type="term" value="P:pantothenate biosynthetic process"/>
    <property type="evidence" value="ECO:0007669"/>
    <property type="project" value="UniProtKB-UniPathway"/>
</dbReference>
<dbReference type="FunCoup" id="A0A395JLA2">
    <property type="interactions" value="352"/>
</dbReference>
<sequence>MNTNHNIIFGAGLIGGYLAGAFSARGLSALLVGRSKTQSALANGLTVSDMTGNQVTIDNIEFYSAIEHQQIDTLWLTVKCTAVEASLIDLKDIVQPDTIIICCQNGFGSDHLVRQAFPNNVVLNAVVGFNVAEHAPAHLHRSTDGKLIIEYHKRLEAFIAKVDSPLLPTASSHHFVADQWAKLQLNLANPVNALANIPVKSMTEDPGYRRIIAQLMDELLLVTDALNLKLPKVTAAPARMLPKLMRLPNWIFNRLAQKMLAIDPSARTSMWWDLSQGKPSEINYLNGAVVHQAKALNLPCPYNRKIVELVHRVEAGELALGLSADALMTALNESA</sequence>
<dbReference type="PANTHER" id="PTHR43765:SF2">
    <property type="entry name" value="2-DEHYDROPANTOATE 2-REDUCTASE"/>
    <property type="match status" value="1"/>
</dbReference>
<organism evidence="13 14">
    <name type="scientific">Arenicella xantha</name>
    <dbReference type="NCBI Taxonomy" id="644221"/>
    <lineage>
        <taxon>Bacteria</taxon>
        <taxon>Pseudomonadati</taxon>
        <taxon>Pseudomonadota</taxon>
        <taxon>Gammaproteobacteria</taxon>
        <taxon>Arenicellales</taxon>
        <taxon>Arenicellaceae</taxon>
        <taxon>Arenicella</taxon>
    </lineage>
</organism>
<dbReference type="GO" id="GO:0005737">
    <property type="term" value="C:cytoplasm"/>
    <property type="evidence" value="ECO:0007669"/>
    <property type="project" value="TreeGrafter"/>
</dbReference>
<dbReference type="OrthoDB" id="6530772at2"/>
<feature type="domain" description="Ketopantoate reductase N-terminal" evidence="11">
    <location>
        <begin position="8"/>
        <end position="152"/>
    </location>
</feature>
<comment type="pathway">
    <text evidence="1 10">Cofactor biosynthesis; (R)-pantothenate biosynthesis; (R)-pantoate from 3-methyl-2-oxobutanoate: step 2/2.</text>
</comment>
<dbReference type="InterPro" id="IPR050838">
    <property type="entry name" value="Ketopantoate_reductase"/>
</dbReference>
<dbReference type="SUPFAM" id="SSF48179">
    <property type="entry name" value="6-phosphogluconate dehydrogenase C-terminal domain-like"/>
    <property type="match status" value="1"/>
</dbReference>
<dbReference type="SUPFAM" id="SSF51735">
    <property type="entry name" value="NAD(P)-binding Rossmann-fold domains"/>
    <property type="match status" value="1"/>
</dbReference>
<dbReference type="AlphaFoldDB" id="A0A395JLA2"/>
<dbReference type="InterPro" id="IPR013332">
    <property type="entry name" value="KPR_N"/>
</dbReference>
<evidence type="ECO:0000313" key="14">
    <source>
        <dbReference type="Proteomes" id="UP000253083"/>
    </source>
</evidence>
<evidence type="ECO:0000256" key="1">
    <source>
        <dbReference type="ARBA" id="ARBA00004994"/>
    </source>
</evidence>
<evidence type="ECO:0000256" key="10">
    <source>
        <dbReference type="RuleBase" id="RU362068"/>
    </source>
</evidence>
<evidence type="ECO:0000256" key="6">
    <source>
        <dbReference type="ARBA" id="ARBA00022857"/>
    </source>
</evidence>
<comment type="similarity">
    <text evidence="2 10">Belongs to the ketopantoate reductase family.</text>
</comment>
<keyword evidence="14" id="KW-1185">Reference proteome</keyword>
<dbReference type="NCBIfam" id="TIGR00745">
    <property type="entry name" value="apbA_panE"/>
    <property type="match status" value="1"/>
</dbReference>
<dbReference type="EMBL" id="QNRT01000002">
    <property type="protein sequence ID" value="RBP51542.1"/>
    <property type="molecule type" value="Genomic_DNA"/>
</dbReference>
<dbReference type="Gene3D" id="1.10.1040.10">
    <property type="entry name" value="N-(1-d-carboxylethyl)-l-norvaline Dehydrogenase, domain 2"/>
    <property type="match status" value="1"/>
</dbReference>
<dbReference type="InterPro" id="IPR013328">
    <property type="entry name" value="6PGD_dom2"/>
</dbReference>
<evidence type="ECO:0000256" key="2">
    <source>
        <dbReference type="ARBA" id="ARBA00007870"/>
    </source>
</evidence>
<keyword evidence="6 10" id="KW-0521">NADP</keyword>
<dbReference type="InterPro" id="IPR036291">
    <property type="entry name" value="NAD(P)-bd_dom_sf"/>
</dbReference>
<keyword evidence="5 10" id="KW-0566">Pantothenate biosynthesis</keyword>
<dbReference type="GO" id="GO:0050661">
    <property type="term" value="F:NADP binding"/>
    <property type="evidence" value="ECO:0007669"/>
    <property type="project" value="TreeGrafter"/>
</dbReference>
<reference evidence="13 14" key="1">
    <citation type="submission" date="2018-06" db="EMBL/GenBank/DDBJ databases">
        <title>Genomic Encyclopedia of Type Strains, Phase IV (KMG-IV): sequencing the most valuable type-strain genomes for metagenomic binning, comparative biology and taxonomic classification.</title>
        <authorList>
            <person name="Goeker M."/>
        </authorList>
    </citation>
    <scope>NUCLEOTIDE SEQUENCE [LARGE SCALE GENOMIC DNA]</scope>
    <source>
        <strain evidence="13 14">DSM 24032</strain>
    </source>
</reference>
<dbReference type="Pfam" id="PF08546">
    <property type="entry name" value="ApbA_C"/>
    <property type="match status" value="1"/>
</dbReference>
<comment type="caution">
    <text evidence="13">The sequence shown here is derived from an EMBL/GenBank/DDBJ whole genome shotgun (WGS) entry which is preliminary data.</text>
</comment>
<keyword evidence="7 10" id="KW-0560">Oxidoreductase</keyword>
<dbReference type="InParanoid" id="A0A395JLA2"/>
<dbReference type="Pfam" id="PF02558">
    <property type="entry name" value="ApbA"/>
    <property type="match status" value="1"/>
</dbReference>
<dbReference type="InterPro" id="IPR013752">
    <property type="entry name" value="KPA_reductase"/>
</dbReference>
<evidence type="ECO:0000256" key="5">
    <source>
        <dbReference type="ARBA" id="ARBA00022655"/>
    </source>
</evidence>
<evidence type="ECO:0000259" key="11">
    <source>
        <dbReference type="Pfam" id="PF02558"/>
    </source>
</evidence>
<evidence type="ECO:0000256" key="8">
    <source>
        <dbReference type="ARBA" id="ARBA00032024"/>
    </source>
</evidence>